<dbReference type="EMBL" id="JAZGQK010000036">
    <property type="protein sequence ID" value="MEE6263339.1"/>
    <property type="molecule type" value="Genomic_DNA"/>
</dbReference>
<dbReference type="Pfam" id="PF00561">
    <property type="entry name" value="Abhydrolase_1"/>
    <property type="match status" value="1"/>
</dbReference>
<dbReference type="RefSeq" id="WP_331218270.1">
    <property type="nucleotide sequence ID" value="NZ_JAZGQK010000036.1"/>
</dbReference>
<sequence length="311" mass="34262">MAREGEPAEAQFAYRADNRRVAFEVSGDPDGFPIFLMHGTPGSRRGPKPRGIVLHRLGIKLISYDRPGYGDSDRFEGRHVADAARDVEMIADKLGLERFSVAGRSGGGPHALACAASERLRHRVAGVAVLVGLAPSDAGELDWFAGMNADNVRGFGGIDPDTASVVEEIRRRAERTIEDPRFLLEDLMLQMTAADRRVVNTPALRQLITDNYESALKAGPYGWIDDVLALRRSWKLDLRMIDTTVTKIRLWHGADDTFAPASHTRWLAAQIPGAEIQVRPGAAHFDAMEELPRILHWLASDAYAPPVRALI</sequence>
<keyword evidence="3" id="KW-1185">Reference proteome</keyword>
<accession>A0ABU7S3H4</accession>
<organism evidence="2 3">
    <name type="scientific">Plantactinospora sonchi</name>
    <dbReference type="NCBI Taxonomy" id="1544735"/>
    <lineage>
        <taxon>Bacteria</taxon>
        <taxon>Bacillati</taxon>
        <taxon>Actinomycetota</taxon>
        <taxon>Actinomycetes</taxon>
        <taxon>Micromonosporales</taxon>
        <taxon>Micromonosporaceae</taxon>
        <taxon>Plantactinospora</taxon>
    </lineage>
</organism>
<dbReference type="Proteomes" id="UP001332243">
    <property type="component" value="Unassembled WGS sequence"/>
</dbReference>
<evidence type="ECO:0000259" key="1">
    <source>
        <dbReference type="Pfam" id="PF00561"/>
    </source>
</evidence>
<dbReference type="InterPro" id="IPR029058">
    <property type="entry name" value="AB_hydrolase_fold"/>
</dbReference>
<reference evidence="2 3" key="1">
    <citation type="submission" date="2024-01" db="EMBL/GenBank/DDBJ databases">
        <title>Genome insights into Plantactinospora sonchi sp. nov.</title>
        <authorList>
            <person name="Wang L."/>
        </authorList>
    </citation>
    <scope>NUCLEOTIDE SEQUENCE [LARGE SCALE GENOMIC DNA]</scope>
    <source>
        <strain evidence="2 3">NEAU-QY2</strain>
    </source>
</reference>
<proteinExistence type="predicted"/>
<feature type="domain" description="AB hydrolase-1" evidence="1">
    <location>
        <begin position="33"/>
        <end position="290"/>
    </location>
</feature>
<dbReference type="InterPro" id="IPR000073">
    <property type="entry name" value="AB_hydrolase_1"/>
</dbReference>
<gene>
    <name evidence="2" type="ORF">V1633_33165</name>
</gene>
<comment type="caution">
    <text evidence="2">The sequence shown here is derived from an EMBL/GenBank/DDBJ whole genome shotgun (WGS) entry which is preliminary data.</text>
</comment>
<keyword evidence="2" id="KW-0378">Hydrolase</keyword>
<dbReference type="Gene3D" id="3.40.50.1820">
    <property type="entry name" value="alpha/beta hydrolase"/>
    <property type="match status" value="1"/>
</dbReference>
<dbReference type="PANTHER" id="PTHR45763:SF46">
    <property type="entry name" value="AB HYDROLASE-1 DOMAIN-CONTAINING PROTEIN"/>
    <property type="match status" value="1"/>
</dbReference>
<dbReference type="GO" id="GO:0016787">
    <property type="term" value="F:hydrolase activity"/>
    <property type="evidence" value="ECO:0007669"/>
    <property type="project" value="UniProtKB-KW"/>
</dbReference>
<dbReference type="SUPFAM" id="SSF53474">
    <property type="entry name" value="alpha/beta-Hydrolases"/>
    <property type="match status" value="1"/>
</dbReference>
<dbReference type="PANTHER" id="PTHR45763">
    <property type="entry name" value="HYDROLASE, ALPHA/BETA FOLD FAMILY PROTEIN, EXPRESSED-RELATED"/>
    <property type="match status" value="1"/>
</dbReference>
<evidence type="ECO:0000313" key="3">
    <source>
        <dbReference type="Proteomes" id="UP001332243"/>
    </source>
</evidence>
<evidence type="ECO:0000313" key="2">
    <source>
        <dbReference type="EMBL" id="MEE6263339.1"/>
    </source>
</evidence>
<name>A0ABU7S3H4_9ACTN</name>
<protein>
    <submittedName>
        <fullName evidence="2">Alpha/beta hydrolase</fullName>
    </submittedName>
</protein>